<keyword evidence="5" id="KW-1185">Reference proteome</keyword>
<organism evidence="4 5">
    <name type="scientific">Oncorhynchus tshawytscha</name>
    <name type="common">Chinook salmon</name>
    <name type="synonym">Salmo tshawytscha</name>
    <dbReference type="NCBI Taxonomy" id="74940"/>
    <lineage>
        <taxon>Eukaryota</taxon>
        <taxon>Metazoa</taxon>
        <taxon>Chordata</taxon>
        <taxon>Craniata</taxon>
        <taxon>Vertebrata</taxon>
        <taxon>Euteleostomi</taxon>
        <taxon>Actinopterygii</taxon>
        <taxon>Neopterygii</taxon>
        <taxon>Teleostei</taxon>
        <taxon>Protacanthopterygii</taxon>
        <taxon>Salmoniformes</taxon>
        <taxon>Salmonidae</taxon>
        <taxon>Salmoninae</taxon>
        <taxon>Oncorhynchus</taxon>
    </lineage>
</organism>
<feature type="domain" description="PDZ" evidence="3">
    <location>
        <begin position="54"/>
        <end position="141"/>
    </location>
</feature>
<dbReference type="CDD" id="cd06698">
    <property type="entry name" value="PDZ1_hSTXBP4-PDZ2_GgSTXBP4-like"/>
    <property type="match status" value="1"/>
</dbReference>
<dbReference type="AlphaFoldDB" id="A0A8C8M785"/>
<reference evidence="4" key="1">
    <citation type="submission" date="2025-08" db="UniProtKB">
        <authorList>
            <consortium name="Ensembl"/>
        </authorList>
    </citation>
    <scope>IDENTIFICATION</scope>
</reference>
<dbReference type="GO" id="GO:0061178">
    <property type="term" value="P:regulation of insulin secretion involved in cellular response to glucose stimulus"/>
    <property type="evidence" value="ECO:0007669"/>
    <property type="project" value="TreeGrafter"/>
</dbReference>
<feature type="compositionally biased region" description="Low complexity" evidence="2">
    <location>
        <begin position="175"/>
        <end position="196"/>
    </location>
</feature>
<dbReference type="GO" id="GO:0031410">
    <property type="term" value="C:cytoplasmic vesicle"/>
    <property type="evidence" value="ECO:0007669"/>
    <property type="project" value="TreeGrafter"/>
</dbReference>
<dbReference type="PANTHER" id="PTHR19964:SF16">
    <property type="entry name" value="SYNTAXIN-BINDING PROTEIN 4"/>
    <property type="match status" value="1"/>
</dbReference>
<evidence type="ECO:0000256" key="1">
    <source>
        <dbReference type="SAM" id="Coils"/>
    </source>
</evidence>
<dbReference type="InterPro" id="IPR036034">
    <property type="entry name" value="PDZ_sf"/>
</dbReference>
<dbReference type="SUPFAM" id="SSF50156">
    <property type="entry name" value="PDZ domain-like"/>
    <property type="match status" value="2"/>
</dbReference>
<reference evidence="4" key="2">
    <citation type="submission" date="2025-09" db="UniProtKB">
        <authorList>
            <consortium name="Ensembl"/>
        </authorList>
    </citation>
    <scope>IDENTIFICATION</scope>
</reference>
<feature type="coiled-coil region" evidence="1">
    <location>
        <begin position="629"/>
        <end position="683"/>
    </location>
</feature>
<feature type="compositionally biased region" description="Polar residues" evidence="2">
    <location>
        <begin position="538"/>
        <end position="551"/>
    </location>
</feature>
<dbReference type="Proteomes" id="UP000694402">
    <property type="component" value="Unassembled WGS sequence"/>
</dbReference>
<keyword evidence="1" id="KW-0175">Coiled coil</keyword>
<evidence type="ECO:0000259" key="3">
    <source>
        <dbReference type="PROSITE" id="PS50106"/>
    </source>
</evidence>
<feature type="region of interest" description="Disordered" evidence="2">
    <location>
        <begin position="327"/>
        <end position="356"/>
    </location>
</feature>
<feature type="compositionally biased region" description="Polar residues" evidence="2">
    <location>
        <begin position="158"/>
        <end position="174"/>
    </location>
</feature>
<dbReference type="InterPro" id="IPR051342">
    <property type="entry name" value="PDZ_scaffold"/>
</dbReference>
<feature type="region of interest" description="Disordered" evidence="2">
    <location>
        <begin position="399"/>
        <end position="457"/>
    </location>
</feature>
<dbReference type="InterPro" id="IPR001478">
    <property type="entry name" value="PDZ"/>
</dbReference>
<gene>
    <name evidence="4" type="primary">STXBP4</name>
</gene>
<feature type="region of interest" description="Disordered" evidence="2">
    <location>
        <begin position="158"/>
        <end position="229"/>
    </location>
</feature>
<feature type="compositionally biased region" description="Low complexity" evidence="2">
    <location>
        <begin position="213"/>
        <end position="229"/>
    </location>
</feature>
<dbReference type="Pfam" id="PF00595">
    <property type="entry name" value="PDZ"/>
    <property type="match status" value="2"/>
</dbReference>
<protein>
    <recommendedName>
        <fullName evidence="3">PDZ domain-containing protein</fullName>
    </recommendedName>
</protein>
<feature type="compositionally biased region" description="Polar residues" evidence="2">
    <location>
        <begin position="399"/>
        <end position="437"/>
    </location>
</feature>
<dbReference type="PROSITE" id="PS50106">
    <property type="entry name" value="PDZ"/>
    <property type="match status" value="2"/>
</dbReference>
<sequence>MELIGVALGTYSNEILWTMIQLHLETEDESSFNELCGSERTIMGPHGINRAIERLEFCDCKKGLGLKIIGGYRDQTREEFGIFIKRVLPGGLAAQDGRLRTGDLVLEVNNMSLGGRVTNERAVDILRSASASNHMSLMVARDDESRREFIELMNKYGSQSSFKGSSGRVSPTQLSTGGKTDTASSSSSSRSTSPTSQLLSPKEGVTGPPYTPGPLYTTGPPYTSNPNTTPTQHVFNNIIQLICISKGTGLGLIIKGGANQAEGPMVLIQEIIPGGDCQRDGRLQPGDQLVSINKESLVGVTYEEARSILTRTKLRPDPTVEIAFMRHRSSSSSASSSSGPQSPITPQGPVSGAPAVPPIRRETMAVLGALPPPASLLQHRRTTLPAALPGVPLVVPKITSTPNPASETLPSVNLSQVRMRSEQTCVSSPRQSPSTTDAKPESYPACQPNSIQHTPHRKCSLSSISRLKLERLEQALDALGLNPTEAQRQTLRARLRTDPAGTVAYADFETLTRELFKLQFEESLVGGQGSRFVSDDLSSLLESPTNTPSLSDSDDLEEMERLRKDHIEALREIKKLQEQLAESERLHLQMQEELNMVKQEVKSGTDESRALRSQIHLAVAAQKQARGMEMDYEEVIHLLEAEIAELKAQRNEQQQPGQAKDEVEELKKRVAVLECQLSKNEGAKKGFEVSMGKLLNFVENVQDFLTDHQGPVKSCSSGDMKPDASSQPLGARVGKKSQWTTAMLAAEAKELTRTVRAIHEVGCK</sequence>
<accession>A0A8C8M785</accession>
<evidence type="ECO:0000256" key="2">
    <source>
        <dbReference type="SAM" id="MobiDB-lite"/>
    </source>
</evidence>
<feature type="region of interest" description="Disordered" evidence="2">
    <location>
        <begin position="538"/>
        <end position="557"/>
    </location>
</feature>
<dbReference type="GO" id="GO:0008286">
    <property type="term" value="P:insulin receptor signaling pathway"/>
    <property type="evidence" value="ECO:0007669"/>
    <property type="project" value="TreeGrafter"/>
</dbReference>
<dbReference type="Ensembl" id="ENSOTST00005074554.2">
    <property type="protein sequence ID" value="ENSOTSP00005068650.2"/>
    <property type="gene ID" value="ENSOTSG00005032665.2"/>
</dbReference>
<evidence type="ECO:0000313" key="5">
    <source>
        <dbReference type="Proteomes" id="UP000694402"/>
    </source>
</evidence>
<evidence type="ECO:0000313" key="4">
    <source>
        <dbReference type="Ensembl" id="ENSOTSP00005068650.2"/>
    </source>
</evidence>
<feature type="region of interest" description="Disordered" evidence="2">
    <location>
        <begin position="709"/>
        <end position="733"/>
    </location>
</feature>
<feature type="domain" description="PDZ" evidence="3">
    <location>
        <begin position="238"/>
        <end position="312"/>
    </location>
</feature>
<dbReference type="GeneTree" id="ENSGT00390000002226"/>
<name>A0A8C8M785_ONCTS</name>
<dbReference type="SMART" id="SM00228">
    <property type="entry name" value="PDZ"/>
    <property type="match status" value="2"/>
</dbReference>
<dbReference type="Gene3D" id="2.30.42.10">
    <property type="match status" value="2"/>
</dbReference>
<dbReference type="GO" id="GO:0019905">
    <property type="term" value="F:syntaxin binding"/>
    <property type="evidence" value="ECO:0007669"/>
    <property type="project" value="TreeGrafter"/>
</dbReference>
<dbReference type="PANTHER" id="PTHR19964">
    <property type="entry name" value="MULTIPLE PDZ DOMAIN PROTEIN"/>
    <property type="match status" value="1"/>
</dbReference>
<dbReference type="CDD" id="cd06692">
    <property type="entry name" value="PDZ1_GgSTXBP4-like"/>
    <property type="match status" value="1"/>
</dbReference>
<proteinExistence type="predicted"/>